<organism evidence="2 3">
    <name type="scientific">Clostridium saudiense</name>
    <dbReference type="NCBI Taxonomy" id="1414720"/>
    <lineage>
        <taxon>Bacteria</taxon>
        <taxon>Bacillati</taxon>
        <taxon>Bacillota</taxon>
        <taxon>Clostridia</taxon>
        <taxon>Eubacteriales</taxon>
        <taxon>Clostridiaceae</taxon>
        <taxon>Clostridium</taxon>
    </lineage>
</organism>
<feature type="domain" description="NADH:ubiquinone oxidoreductase 30kDa subunit" evidence="1">
    <location>
        <begin position="9"/>
        <end position="105"/>
    </location>
</feature>
<dbReference type="InterPro" id="IPR037232">
    <property type="entry name" value="NADH_quin_OxRdtase_su_C/D-like"/>
</dbReference>
<sequence length="125" mass="14409">MGNITIEEISKNDIVSKVQEVRDKGGRLVAINGYVDAEKNNVVVYTLEYDDVRRQYHVKGEKVLPTVTNVYKGAQWFEEEIQEMMPLKFEGLIFSGRLFLPDEFKDGEGQILIMPLNELKKLKDN</sequence>
<accession>A0ABS2FBG9</accession>
<keyword evidence="3" id="KW-1185">Reference proteome</keyword>
<evidence type="ECO:0000313" key="2">
    <source>
        <dbReference type="EMBL" id="MBM6817888.1"/>
    </source>
</evidence>
<evidence type="ECO:0000313" key="3">
    <source>
        <dbReference type="Proteomes" id="UP000767334"/>
    </source>
</evidence>
<dbReference type="Pfam" id="PF00329">
    <property type="entry name" value="Complex1_30kDa"/>
    <property type="match status" value="1"/>
</dbReference>
<gene>
    <name evidence="2" type="ORF">H6A19_00805</name>
</gene>
<reference evidence="2 3" key="1">
    <citation type="journal article" date="2021" name="Sci. Rep.">
        <title>The distribution of antibiotic resistance genes in chicken gut microbiota commensals.</title>
        <authorList>
            <person name="Juricova H."/>
            <person name="Matiasovicova J."/>
            <person name="Kubasova T."/>
            <person name="Cejkova D."/>
            <person name="Rychlik I."/>
        </authorList>
    </citation>
    <scope>NUCLEOTIDE SEQUENCE [LARGE SCALE GENOMIC DNA]</scope>
    <source>
        <strain evidence="2 3">An435</strain>
    </source>
</reference>
<proteinExistence type="predicted"/>
<protein>
    <submittedName>
        <fullName evidence="2">NADH-quinone oxidoreductase subunit C</fullName>
    </submittedName>
</protein>
<dbReference type="SUPFAM" id="SSF143243">
    <property type="entry name" value="Nqo5-like"/>
    <property type="match status" value="1"/>
</dbReference>
<dbReference type="Gene3D" id="3.30.460.80">
    <property type="entry name" value="NADH:ubiquinone oxidoreductase, 30kDa subunit"/>
    <property type="match status" value="1"/>
</dbReference>
<dbReference type="EMBL" id="JACJLL010000003">
    <property type="protein sequence ID" value="MBM6817888.1"/>
    <property type="molecule type" value="Genomic_DNA"/>
</dbReference>
<name>A0ABS2FBG9_9CLOT</name>
<dbReference type="InterPro" id="IPR001268">
    <property type="entry name" value="NADH_UbQ_OxRdtase_30kDa_su"/>
</dbReference>
<dbReference type="RefSeq" id="WP_166484741.1">
    <property type="nucleotide sequence ID" value="NZ_JACJLL010000003.1"/>
</dbReference>
<comment type="caution">
    <text evidence="2">The sequence shown here is derived from an EMBL/GenBank/DDBJ whole genome shotgun (WGS) entry which is preliminary data.</text>
</comment>
<evidence type="ECO:0000259" key="1">
    <source>
        <dbReference type="Pfam" id="PF00329"/>
    </source>
</evidence>
<dbReference type="Proteomes" id="UP000767334">
    <property type="component" value="Unassembled WGS sequence"/>
</dbReference>